<keyword evidence="14" id="KW-0812">Transmembrane</keyword>
<dbReference type="FunFam" id="3.30.565.10:FF:000023">
    <property type="entry name" value="PAS domain-containing sensor histidine kinase"/>
    <property type="match status" value="1"/>
</dbReference>
<dbReference type="InterPro" id="IPR005467">
    <property type="entry name" value="His_kinase_dom"/>
</dbReference>
<dbReference type="GO" id="GO:0005524">
    <property type="term" value="F:ATP binding"/>
    <property type="evidence" value="ECO:0007669"/>
    <property type="project" value="UniProtKB-KW"/>
</dbReference>
<dbReference type="Pfam" id="PF00512">
    <property type="entry name" value="HisKA"/>
    <property type="match status" value="1"/>
</dbReference>
<comment type="caution">
    <text evidence="16">The sequence shown here is derived from an EMBL/GenBank/DDBJ whole genome shotgun (WGS) entry which is preliminary data.</text>
</comment>
<dbReference type="AlphaFoldDB" id="A0A1G1WCB9"/>
<dbReference type="GO" id="GO:0045121">
    <property type="term" value="C:membrane raft"/>
    <property type="evidence" value="ECO:0007669"/>
    <property type="project" value="UniProtKB-SubCell"/>
</dbReference>
<evidence type="ECO:0000256" key="13">
    <source>
        <dbReference type="SAM" id="Coils"/>
    </source>
</evidence>
<dbReference type="EMBL" id="MHCS01000057">
    <property type="protein sequence ID" value="OGY24957.1"/>
    <property type="molecule type" value="Genomic_DNA"/>
</dbReference>
<dbReference type="Gene3D" id="3.30.450.40">
    <property type="match status" value="1"/>
</dbReference>
<evidence type="ECO:0000256" key="4">
    <source>
        <dbReference type="ARBA" id="ARBA00012438"/>
    </source>
</evidence>
<evidence type="ECO:0000313" key="17">
    <source>
        <dbReference type="Proteomes" id="UP000176389"/>
    </source>
</evidence>
<feature type="coiled-coil region" evidence="13">
    <location>
        <begin position="483"/>
        <end position="510"/>
    </location>
</feature>
<dbReference type="EC" id="2.7.13.3" evidence="4"/>
<dbReference type="InterPro" id="IPR031621">
    <property type="entry name" value="HisKA_7TM"/>
</dbReference>
<dbReference type="SMART" id="SM00065">
    <property type="entry name" value="GAF"/>
    <property type="match status" value="1"/>
</dbReference>
<evidence type="ECO:0000313" key="16">
    <source>
        <dbReference type="EMBL" id="OGY24957.1"/>
    </source>
</evidence>
<feature type="transmembrane region" description="Helical" evidence="14">
    <location>
        <begin position="58"/>
        <end position="84"/>
    </location>
</feature>
<evidence type="ECO:0000256" key="12">
    <source>
        <dbReference type="ARBA" id="ARBA00023136"/>
    </source>
</evidence>
<name>A0A1G1WCB9_9BACT</name>
<evidence type="ECO:0000256" key="8">
    <source>
        <dbReference type="ARBA" id="ARBA00022741"/>
    </source>
</evidence>
<evidence type="ECO:0000256" key="14">
    <source>
        <dbReference type="SAM" id="Phobius"/>
    </source>
</evidence>
<dbReference type="Gene3D" id="1.10.287.130">
    <property type="match status" value="1"/>
</dbReference>
<keyword evidence="5" id="KW-1003">Cell membrane</keyword>
<keyword evidence="8" id="KW-0547">Nucleotide-binding</keyword>
<evidence type="ECO:0000256" key="6">
    <source>
        <dbReference type="ARBA" id="ARBA00022553"/>
    </source>
</evidence>
<reference evidence="16 17" key="1">
    <citation type="journal article" date="2016" name="Nat. Commun.">
        <title>Thousands of microbial genomes shed light on interconnected biogeochemical processes in an aquifer system.</title>
        <authorList>
            <person name="Anantharaman K."/>
            <person name="Brown C.T."/>
            <person name="Hug L.A."/>
            <person name="Sharon I."/>
            <person name="Castelle C.J."/>
            <person name="Probst A.J."/>
            <person name="Thomas B.C."/>
            <person name="Singh A."/>
            <person name="Wilkins M.J."/>
            <person name="Karaoz U."/>
            <person name="Brodie E.L."/>
            <person name="Williams K.H."/>
            <person name="Hubbard S.S."/>
            <person name="Banfield J.F."/>
        </authorList>
    </citation>
    <scope>NUCLEOTIDE SEQUENCE [LARGE SCALE GENOMIC DNA]</scope>
</reference>
<evidence type="ECO:0000259" key="15">
    <source>
        <dbReference type="PROSITE" id="PS50109"/>
    </source>
</evidence>
<dbReference type="InterPro" id="IPR050736">
    <property type="entry name" value="Sensor_HK_Regulatory"/>
</dbReference>
<dbReference type="PANTHER" id="PTHR43711">
    <property type="entry name" value="TWO-COMPONENT HISTIDINE KINASE"/>
    <property type="match status" value="1"/>
</dbReference>
<dbReference type="Pfam" id="PF16927">
    <property type="entry name" value="HisKA_7TM"/>
    <property type="match status" value="1"/>
</dbReference>
<feature type="transmembrane region" description="Helical" evidence="14">
    <location>
        <begin position="234"/>
        <end position="255"/>
    </location>
</feature>
<dbReference type="InterPro" id="IPR036890">
    <property type="entry name" value="HATPase_C_sf"/>
</dbReference>
<dbReference type="PANTHER" id="PTHR43711:SF1">
    <property type="entry name" value="HISTIDINE KINASE 1"/>
    <property type="match status" value="1"/>
</dbReference>
<dbReference type="CDD" id="cd00082">
    <property type="entry name" value="HisKA"/>
    <property type="match status" value="1"/>
</dbReference>
<keyword evidence="9" id="KW-0418">Kinase</keyword>
<dbReference type="FunFam" id="1.10.287.130:FF:000001">
    <property type="entry name" value="Two-component sensor histidine kinase"/>
    <property type="match status" value="1"/>
</dbReference>
<keyword evidence="6" id="KW-0597">Phosphoprotein</keyword>
<dbReference type="Proteomes" id="UP000176389">
    <property type="component" value="Unassembled WGS sequence"/>
</dbReference>
<evidence type="ECO:0000256" key="2">
    <source>
        <dbReference type="ARBA" id="ARBA00004236"/>
    </source>
</evidence>
<dbReference type="SUPFAM" id="SSF47384">
    <property type="entry name" value="Homodimeric domain of signal transducing histidine kinase"/>
    <property type="match status" value="1"/>
</dbReference>
<feature type="transmembrane region" description="Helical" evidence="14">
    <location>
        <begin position="203"/>
        <end position="222"/>
    </location>
</feature>
<keyword evidence="14" id="KW-1133">Transmembrane helix</keyword>
<accession>A0A1G1WCB9</accession>
<sequence length="775" mass="87238">MGIVNLPLLPLIIFNIALGVFVLFQNKKSLVNQSFSAFIFSTSFWMLSNFFIDNLKDPFWLILWTKIAFASSVFVALFFYYFALSFRGTLTYPLKALFLLRTSFVALSVVVISFTNLVVQNVTLENNLANVITGPAHTFYIIIFLGYILLTFYHLFKSYRQGNPLKKLQLKYFMLGTLVTIVFVSIVNFIIPAILGTWALTTYTPYFTSIMFVSISYAIVRHRLLDIEVIIRRSLVYSTLLAILIGMYSLLVFGLNRVFLPGATSSFPRVTDIIAIIVVAFTVDPLRRVIENATDKVFFKGRYNAEETINRLSESLVSDIDLTHLVKEIKKVLTESLKVSRLSIYIKSTSEFFPTAIVNDFPKNLDAAIEKKHFITKYLDTHHEILILEEIERAVKEGNRLDPHLTEAVKSLGAIGVEIVVPLVVKGNLSGAMFLGEKRSQDIYSGADIRFLEILSHQAALSLENAKLYEEQKLYGVRLTKEVERATGDLRHANEKLKELDELKDEFMSIASHELRTPMTAIKSYVWLALHGKVQEKDPKVRTYLDRVFESSDRMIAMINDMLNVSRIETGRMKLDIVPVSVWKMAEQVKDDLKAKSAEAGVEVIIKKDTLAPLVMSDKDKLAEIFTNLIGNALKFTKKGGNVTVYAEKEGHMVNVNVTDTGVGIARENIDKLFKKYGKLNESYALTAPSTGTGLGLYITKQYLEKMGGAIGVQSTFGKGTTFTFSLPIATGKDLEKHEKPEEQPQGVILNPKLAKNLSIKKAVVKTEIGRILKR</sequence>
<evidence type="ECO:0000256" key="1">
    <source>
        <dbReference type="ARBA" id="ARBA00000085"/>
    </source>
</evidence>
<keyword evidence="7" id="KW-0808">Transferase</keyword>
<dbReference type="SMART" id="SM00387">
    <property type="entry name" value="HATPase_c"/>
    <property type="match status" value="1"/>
</dbReference>
<protein>
    <recommendedName>
        <fullName evidence="4">histidine kinase</fullName>
        <ecNumber evidence="4">2.7.13.3</ecNumber>
    </recommendedName>
</protein>
<dbReference type="GO" id="GO:0005886">
    <property type="term" value="C:plasma membrane"/>
    <property type="evidence" value="ECO:0007669"/>
    <property type="project" value="UniProtKB-SubCell"/>
</dbReference>
<evidence type="ECO:0000256" key="10">
    <source>
        <dbReference type="ARBA" id="ARBA00022840"/>
    </source>
</evidence>
<evidence type="ECO:0000256" key="3">
    <source>
        <dbReference type="ARBA" id="ARBA00004314"/>
    </source>
</evidence>
<comment type="catalytic activity">
    <reaction evidence="1">
        <text>ATP + protein L-histidine = ADP + protein N-phospho-L-histidine.</text>
        <dbReference type="EC" id="2.7.13.3"/>
    </reaction>
</comment>
<proteinExistence type="predicted"/>
<feature type="transmembrane region" description="Helical" evidence="14">
    <location>
        <begin position="6"/>
        <end position="23"/>
    </location>
</feature>
<evidence type="ECO:0000256" key="5">
    <source>
        <dbReference type="ARBA" id="ARBA00022475"/>
    </source>
</evidence>
<dbReference type="InterPro" id="IPR003018">
    <property type="entry name" value="GAF"/>
</dbReference>
<dbReference type="SUPFAM" id="SSF55781">
    <property type="entry name" value="GAF domain-like"/>
    <property type="match status" value="1"/>
</dbReference>
<dbReference type="InterPro" id="IPR003661">
    <property type="entry name" value="HisK_dim/P_dom"/>
</dbReference>
<keyword evidence="10" id="KW-0067">ATP-binding</keyword>
<dbReference type="STRING" id="1802596.A2Z11_04805"/>
<evidence type="ECO:0000256" key="7">
    <source>
        <dbReference type="ARBA" id="ARBA00022679"/>
    </source>
</evidence>
<comment type="subcellular location">
    <subcellularLocation>
        <location evidence="2">Cell membrane</location>
    </subcellularLocation>
    <subcellularLocation>
        <location evidence="3">Membrane raft</location>
        <topology evidence="3">Multi-pass membrane protein</topology>
    </subcellularLocation>
</comment>
<dbReference type="GO" id="GO:0000155">
    <property type="term" value="F:phosphorelay sensor kinase activity"/>
    <property type="evidence" value="ECO:0007669"/>
    <property type="project" value="InterPro"/>
</dbReference>
<feature type="transmembrane region" description="Helical" evidence="14">
    <location>
        <begin position="168"/>
        <end position="191"/>
    </location>
</feature>
<evidence type="ECO:0000256" key="11">
    <source>
        <dbReference type="ARBA" id="ARBA00023012"/>
    </source>
</evidence>
<feature type="domain" description="Histidine kinase" evidence="15">
    <location>
        <begin position="510"/>
        <end position="731"/>
    </location>
</feature>
<dbReference type="InterPro" id="IPR004358">
    <property type="entry name" value="Sig_transdc_His_kin-like_C"/>
</dbReference>
<feature type="transmembrane region" description="Helical" evidence="14">
    <location>
        <begin position="139"/>
        <end position="156"/>
    </location>
</feature>
<feature type="transmembrane region" description="Helical" evidence="14">
    <location>
        <begin position="35"/>
        <end position="52"/>
    </location>
</feature>
<dbReference type="Pfam" id="PF02518">
    <property type="entry name" value="HATPase_c"/>
    <property type="match status" value="1"/>
</dbReference>
<dbReference type="Gene3D" id="3.30.565.10">
    <property type="entry name" value="Histidine kinase-like ATPase, C-terminal domain"/>
    <property type="match status" value="1"/>
</dbReference>
<dbReference type="PRINTS" id="PR00344">
    <property type="entry name" value="BCTRLSENSOR"/>
</dbReference>
<dbReference type="InterPro" id="IPR029016">
    <property type="entry name" value="GAF-like_dom_sf"/>
</dbReference>
<feature type="transmembrane region" description="Helical" evidence="14">
    <location>
        <begin position="96"/>
        <end position="119"/>
    </location>
</feature>
<keyword evidence="11" id="KW-0902">Two-component regulatory system</keyword>
<keyword evidence="12 14" id="KW-0472">Membrane</keyword>
<dbReference type="PROSITE" id="PS50109">
    <property type="entry name" value="HIS_KIN"/>
    <property type="match status" value="1"/>
</dbReference>
<dbReference type="InterPro" id="IPR003594">
    <property type="entry name" value="HATPase_dom"/>
</dbReference>
<dbReference type="SUPFAM" id="SSF55874">
    <property type="entry name" value="ATPase domain of HSP90 chaperone/DNA topoisomerase II/histidine kinase"/>
    <property type="match status" value="1"/>
</dbReference>
<gene>
    <name evidence="16" type="ORF">A2Z11_04805</name>
</gene>
<dbReference type="InterPro" id="IPR036097">
    <property type="entry name" value="HisK_dim/P_sf"/>
</dbReference>
<keyword evidence="13" id="KW-0175">Coiled coil</keyword>
<organism evidence="16 17">
    <name type="scientific">Candidatus Woykebacteria bacterium RBG_16_43_9</name>
    <dbReference type="NCBI Taxonomy" id="1802596"/>
    <lineage>
        <taxon>Bacteria</taxon>
        <taxon>Candidatus Woykeibacteriota</taxon>
    </lineage>
</organism>
<evidence type="ECO:0000256" key="9">
    <source>
        <dbReference type="ARBA" id="ARBA00022777"/>
    </source>
</evidence>
<dbReference type="SMART" id="SM00388">
    <property type="entry name" value="HisKA"/>
    <property type="match status" value="1"/>
</dbReference>